<dbReference type="Gene3D" id="1.10.357.10">
    <property type="entry name" value="Tetracycline Repressor, domain 2"/>
    <property type="match status" value="1"/>
</dbReference>
<evidence type="ECO:0000256" key="1">
    <source>
        <dbReference type="ARBA" id="ARBA00023125"/>
    </source>
</evidence>
<reference evidence="3" key="1">
    <citation type="submission" date="2018-05" db="EMBL/GenBank/DDBJ databases">
        <authorList>
            <person name="Lanie J.A."/>
            <person name="Ng W.-L."/>
            <person name="Kazmierczak K.M."/>
            <person name="Andrzejewski T.M."/>
            <person name="Davidsen T.M."/>
            <person name="Wayne K.J."/>
            <person name="Tettelin H."/>
            <person name="Glass J.I."/>
            <person name="Rusch D."/>
            <person name="Podicherti R."/>
            <person name="Tsui H.-C.T."/>
            <person name="Winkler M.E."/>
        </authorList>
    </citation>
    <scope>NUCLEOTIDE SEQUENCE</scope>
</reference>
<gene>
    <name evidence="3" type="ORF">METZ01_LOCUS116104</name>
</gene>
<feature type="domain" description="HTH tetR-type" evidence="2">
    <location>
        <begin position="10"/>
        <end position="70"/>
    </location>
</feature>
<proteinExistence type="predicted"/>
<accession>A0A381XF60</accession>
<sequence length="197" mass="21987">MQKPKQKRSLVRTNKILDTAELILNQENLTALTIARISQDAQLKRTSTYKFFETPEEIKISLVERYIKRCNKSLIRGLSGNNSQDYPGCLRQSTEIIKDFFLLNPGAQKLILENTVSPPISSKNLNLIAGTILKHIEKTIGLPNMFNKSGVFLVITQIIFSILSLNTKENSSLTDVGINEAVRSANSYLLSCLATEG</sequence>
<dbReference type="PROSITE" id="PS50977">
    <property type="entry name" value="HTH_TETR_2"/>
    <property type="match status" value="1"/>
</dbReference>
<protein>
    <recommendedName>
        <fullName evidence="2">HTH tetR-type domain-containing protein</fullName>
    </recommendedName>
</protein>
<dbReference type="SUPFAM" id="SSF46689">
    <property type="entry name" value="Homeodomain-like"/>
    <property type="match status" value="1"/>
</dbReference>
<name>A0A381XF60_9ZZZZ</name>
<evidence type="ECO:0000313" key="3">
    <source>
        <dbReference type="EMBL" id="SVA63250.1"/>
    </source>
</evidence>
<dbReference type="EMBL" id="UINC01014920">
    <property type="protein sequence ID" value="SVA63250.1"/>
    <property type="molecule type" value="Genomic_DNA"/>
</dbReference>
<dbReference type="InterPro" id="IPR001647">
    <property type="entry name" value="HTH_TetR"/>
</dbReference>
<dbReference type="GO" id="GO:0003677">
    <property type="term" value="F:DNA binding"/>
    <property type="evidence" value="ECO:0007669"/>
    <property type="project" value="UniProtKB-KW"/>
</dbReference>
<organism evidence="3">
    <name type="scientific">marine metagenome</name>
    <dbReference type="NCBI Taxonomy" id="408172"/>
    <lineage>
        <taxon>unclassified sequences</taxon>
        <taxon>metagenomes</taxon>
        <taxon>ecological metagenomes</taxon>
    </lineage>
</organism>
<dbReference type="InterPro" id="IPR009057">
    <property type="entry name" value="Homeodomain-like_sf"/>
</dbReference>
<dbReference type="AlphaFoldDB" id="A0A381XF60"/>
<keyword evidence="1" id="KW-0238">DNA-binding</keyword>
<evidence type="ECO:0000259" key="2">
    <source>
        <dbReference type="PROSITE" id="PS50977"/>
    </source>
</evidence>